<dbReference type="GO" id="GO:0042048">
    <property type="term" value="P:olfactory behavior"/>
    <property type="evidence" value="ECO:0007669"/>
    <property type="project" value="TreeGrafter"/>
</dbReference>
<dbReference type="Proteomes" id="UP000036681">
    <property type="component" value="Unplaced"/>
</dbReference>
<dbReference type="Pfam" id="PF06579">
    <property type="entry name" value="Ly-6_related"/>
    <property type="match status" value="1"/>
</dbReference>
<keyword evidence="2" id="KW-1185">Reference proteome</keyword>
<keyword evidence="1" id="KW-0812">Transmembrane</keyword>
<evidence type="ECO:0000256" key="1">
    <source>
        <dbReference type="SAM" id="Phobius"/>
    </source>
</evidence>
<dbReference type="GO" id="GO:0030424">
    <property type="term" value="C:axon"/>
    <property type="evidence" value="ECO:0007669"/>
    <property type="project" value="TreeGrafter"/>
</dbReference>
<dbReference type="PANTHER" id="PTHR34722:SF6">
    <property type="entry name" value="HOMOLOG OF ODR-2 (TWO)"/>
    <property type="match status" value="1"/>
</dbReference>
<evidence type="ECO:0000313" key="3">
    <source>
        <dbReference type="WBParaSite" id="ALUE_0001459901-mRNA-1"/>
    </source>
</evidence>
<dbReference type="GO" id="GO:0043025">
    <property type="term" value="C:neuronal cell body"/>
    <property type="evidence" value="ECO:0007669"/>
    <property type="project" value="TreeGrafter"/>
</dbReference>
<dbReference type="InterPro" id="IPR010558">
    <property type="entry name" value="Ly-6-related"/>
</dbReference>
<dbReference type="AlphaFoldDB" id="A0A0M3IAJ0"/>
<keyword evidence="1" id="KW-1133">Transmembrane helix</keyword>
<dbReference type="PANTHER" id="PTHR34722">
    <property type="entry name" value="HOMOLOG OF ODR-2 (TWO)-RELATED"/>
    <property type="match status" value="1"/>
</dbReference>
<dbReference type="GO" id="GO:1990834">
    <property type="term" value="P:response to odorant"/>
    <property type="evidence" value="ECO:0007669"/>
    <property type="project" value="TreeGrafter"/>
</dbReference>
<proteinExistence type="predicted"/>
<reference evidence="3" key="1">
    <citation type="submission" date="2017-02" db="UniProtKB">
        <authorList>
            <consortium name="WormBaseParasite"/>
        </authorList>
    </citation>
    <scope>IDENTIFICATION</scope>
</reference>
<protein>
    <submittedName>
        <fullName evidence="3">Secreted protein</fullName>
    </submittedName>
</protein>
<accession>A0A0M3IAJ0</accession>
<keyword evidence="1" id="KW-0472">Membrane</keyword>
<feature type="transmembrane region" description="Helical" evidence="1">
    <location>
        <begin position="6"/>
        <end position="26"/>
    </location>
</feature>
<sequence length="102" mass="11567">MSDPGSVLYALITRCVLLLLVMAIGVETTRCFSCASTAYLSLWNQLMHHYFPPKNFTERCWQPDADVGTVPCASACFTLVEQVYEHSAYDSFGYRPCQYRLP</sequence>
<organism evidence="2 3">
    <name type="scientific">Ascaris lumbricoides</name>
    <name type="common">Giant roundworm</name>
    <dbReference type="NCBI Taxonomy" id="6252"/>
    <lineage>
        <taxon>Eukaryota</taxon>
        <taxon>Metazoa</taxon>
        <taxon>Ecdysozoa</taxon>
        <taxon>Nematoda</taxon>
        <taxon>Chromadorea</taxon>
        <taxon>Rhabditida</taxon>
        <taxon>Spirurina</taxon>
        <taxon>Ascaridomorpha</taxon>
        <taxon>Ascaridoidea</taxon>
        <taxon>Ascarididae</taxon>
        <taxon>Ascaris</taxon>
    </lineage>
</organism>
<name>A0A0M3IAJ0_ASCLU</name>
<dbReference type="WBParaSite" id="ALUE_0001459901-mRNA-1">
    <property type="protein sequence ID" value="ALUE_0001459901-mRNA-1"/>
    <property type="gene ID" value="ALUE_0001459901"/>
</dbReference>
<evidence type="ECO:0000313" key="2">
    <source>
        <dbReference type="Proteomes" id="UP000036681"/>
    </source>
</evidence>